<keyword evidence="5 8" id="KW-1133">Transmembrane helix</keyword>
<dbReference type="InterPro" id="IPR004638">
    <property type="entry name" value="EmrB-like"/>
</dbReference>
<evidence type="ECO:0000313" key="11">
    <source>
        <dbReference type="Proteomes" id="UP000095329"/>
    </source>
</evidence>
<evidence type="ECO:0000259" key="9">
    <source>
        <dbReference type="PROSITE" id="PS50850"/>
    </source>
</evidence>
<feature type="transmembrane region" description="Helical" evidence="8">
    <location>
        <begin position="366"/>
        <end position="392"/>
    </location>
</feature>
<dbReference type="OrthoDB" id="7375466at2"/>
<evidence type="ECO:0000256" key="3">
    <source>
        <dbReference type="ARBA" id="ARBA00022475"/>
    </source>
</evidence>
<dbReference type="EMBL" id="ASHX02000001">
    <property type="protein sequence ID" value="OEJ95855.1"/>
    <property type="molecule type" value="Genomic_DNA"/>
</dbReference>
<sequence>MTPVQQETDRRSGWRASPWTSLIVLALGFFLTMLDVSIVNIAIPDIRDDLGASLSDVLWAVNAYVLVVAVLLITAGRLGDLYGPRRLFLVGVVVFTVFSLVCGLARNPGELIAARAFQGLGAALLLPQTMAMIVSLFPAERRGLALGVWGAVGGVAAVVGPSLGGLLVTALGWEWIFFVNVPVGVAAVVLTLLAVPDVRFDRRHRLDWGGIALASAGLFCLTFPLMEGERFGWAWWTLALLAAAVPAGAAFYAQQRRRQDAEPLVPFALFRDGDYRAMIVVAASVAFGIIGLMLLLTLFFQSALGFSALSAGLALAPPAVISTVLAPFAGRLTDRFDAKAILLAGLLLTAAGMTWTAAIMEVGAAWAAFLPPMVVIGLGNGLLIAPMAAVAMRGMPPQLAGAASGVLNTVRQLGPVTAVTLVGLLVQRRVPGGEAASAAAYAGTLQLGMALPIAAIVVGAVACGPGALRALVAGPRREVP</sequence>
<dbReference type="AlphaFoldDB" id="A0A1D3DU53"/>
<evidence type="ECO:0000256" key="4">
    <source>
        <dbReference type="ARBA" id="ARBA00022692"/>
    </source>
</evidence>
<dbReference type="InterPro" id="IPR011701">
    <property type="entry name" value="MFS"/>
</dbReference>
<comment type="subcellular location">
    <subcellularLocation>
        <location evidence="1">Cell membrane</location>
        <topology evidence="1">Multi-pass membrane protein</topology>
    </subcellularLocation>
</comment>
<reference evidence="10 11" key="1">
    <citation type="journal article" date="2013" name="Genome Announc.">
        <title>Genome Sequence of Streptomyces violaceusniger Strain SPC6, a Halotolerant Streptomycete That Exhibits Rapid Growth and Development.</title>
        <authorList>
            <person name="Chen X."/>
            <person name="Zhang B."/>
            <person name="Zhang W."/>
            <person name="Wu X."/>
            <person name="Zhang M."/>
            <person name="Chen T."/>
            <person name="Liu G."/>
            <person name="Dyson P."/>
        </authorList>
    </citation>
    <scope>NUCLEOTIDE SEQUENCE [LARGE SCALE GENOMIC DNA]</scope>
    <source>
        <strain evidence="10 11">SPC6</strain>
    </source>
</reference>
<keyword evidence="11" id="KW-1185">Reference proteome</keyword>
<dbReference type="Gene3D" id="1.20.1250.20">
    <property type="entry name" value="MFS general substrate transporter like domains"/>
    <property type="match status" value="1"/>
</dbReference>
<feature type="transmembrane region" description="Helical" evidence="8">
    <location>
        <begin position="450"/>
        <end position="472"/>
    </location>
</feature>
<keyword evidence="3" id="KW-1003">Cell membrane</keyword>
<feature type="transmembrane region" description="Helical" evidence="8">
    <location>
        <begin position="21"/>
        <end position="42"/>
    </location>
</feature>
<feature type="transmembrane region" description="Helical" evidence="8">
    <location>
        <begin position="57"/>
        <end position="75"/>
    </location>
</feature>
<dbReference type="PANTHER" id="PTHR42718">
    <property type="entry name" value="MAJOR FACILITATOR SUPERFAMILY MULTIDRUG TRANSPORTER MFSC"/>
    <property type="match status" value="1"/>
</dbReference>
<feature type="transmembrane region" description="Helical" evidence="8">
    <location>
        <begin position="144"/>
        <end position="163"/>
    </location>
</feature>
<dbReference type="GO" id="GO:0005886">
    <property type="term" value="C:plasma membrane"/>
    <property type="evidence" value="ECO:0007669"/>
    <property type="project" value="UniProtKB-SubCell"/>
</dbReference>
<evidence type="ECO:0000256" key="7">
    <source>
        <dbReference type="ARBA" id="ARBA00023251"/>
    </source>
</evidence>
<evidence type="ECO:0000256" key="8">
    <source>
        <dbReference type="SAM" id="Phobius"/>
    </source>
</evidence>
<dbReference type="Gene3D" id="1.20.1720.10">
    <property type="entry name" value="Multidrug resistance protein D"/>
    <property type="match status" value="1"/>
</dbReference>
<keyword evidence="4 8" id="KW-0812">Transmembrane</keyword>
<dbReference type="NCBIfam" id="TIGR00711">
    <property type="entry name" value="efflux_EmrB"/>
    <property type="match status" value="1"/>
</dbReference>
<feature type="transmembrane region" description="Helical" evidence="8">
    <location>
        <begin position="175"/>
        <end position="196"/>
    </location>
</feature>
<feature type="domain" description="Major facilitator superfamily (MFS) profile" evidence="9">
    <location>
        <begin position="21"/>
        <end position="478"/>
    </location>
</feature>
<evidence type="ECO:0000256" key="2">
    <source>
        <dbReference type="ARBA" id="ARBA00022448"/>
    </source>
</evidence>
<feature type="transmembrane region" description="Helical" evidence="8">
    <location>
        <begin position="232"/>
        <end position="254"/>
    </location>
</feature>
<dbReference type="GO" id="GO:0046677">
    <property type="term" value="P:response to antibiotic"/>
    <property type="evidence" value="ECO:0007669"/>
    <property type="project" value="UniProtKB-KW"/>
</dbReference>
<evidence type="ECO:0000256" key="1">
    <source>
        <dbReference type="ARBA" id="ARBA00004651"/>
    </source>
</evidence>
<keyword evidence="6 8" id="KW-0472">Membrane</keyword>
<dbReference type="Proteomes" id="UP000095329">
    <property type="component" value="Unassembled WGS sequence"/>
</dbReference>
<feature type="transmembrane region" description="Helical" evidence="8">
    <location>
        <begin position="208"/>
        <end position="226"/>
    </location>
</feature>
<dbReference type="PROSITE" id="PS50850">
    <property type="entry name" value="MFS"/>
    <property type="match status" value="1"/>
</dbReference>
<proteinExistence type="predicted"/>
<dbReference type="RefSeq" id="WP_023588198.1">
    <property type="nucleotide sequence ID" value="NZ_ASHX02000001.1"/>
</dbReference>
<gene>
    <name evidence="10" type="ORF">J116_016600</name>
</gene>
<evidence type="ECO:0000256" key="5">
    <source>
        <dbReference type="ARBA" id="ARBA00022989"/>
    </source>
</evidence>
<accession>A0A1D3DU53</accession>
<dbReference type="PRINTS" id="PR01036">
    <property type="entry name" value="TCRTETB"/>
</dbReference>
<organism evidence="10 11">
    <name type="scientific">Streptomyces thermolilacinus SPC6</name>
    <dbReference type="NCBI Taxonomy" id="1306406"/>
    <lineage>
        <taxon>Bacteria</taxon>
        <taxon>Bacillati</taxon>
        <taxon>Actinomycetota</taxon>
        <taxon>Actinomycetes</taxon>
        <taxon>Kitasatosporales</taxon>
        <taxon>Streptomycetaceae</taxon>
        <taxon>Streptomyces</taxon>
    </lineage>
</organism>
<dbReference type="InterPro" id="IPR020846">
    <property type="entry name" value="MFS_dom"/>
</dbReference>
<dbReference type="PANTHER" id="PTHR42718:SF42">
    <property type="entry name" value="EXPORT PROTEIN"/>
    <property type="match status" value="1"/>
</dbReference>
<feature type="transmembrane region" description="Helical" evidence="8">
    <location>
        <begin position="87"/>
        <end position="106"/>
    </location>
</feature>
<dbReference type="STRING" id="1306406.J116_016600"/>
<dbReference type="eggNOG" id="COG0477">
    <property type="taxonomic scope" value="Bacteria"/>
</dbReference>
<feature type="transmembrane region" description="Helical" evidence="8">
    <location>
        <begin position="112"/>
        <end position="137"/>
    </location>
</feature>
<evidence type="ECO:0000256" key="6">
    <source>
        <dbReference type="ARBA" id="ARBA00023136"/>
    </source>
</evidence>
<dbReference type="Pfam" id="PF07690">
    <property type="entry name" value="MFS_1"/>
    <property type="match status" value="1"/>
</dbReference>
<evidence type="ECO:0000313" key="10">
    <source>
        <dbReference type="EMBL" id="OEJ95855.1"/>
    </source>
</evidence>
<keyword evidence="2" id="KW-0813">Transport</keyword>
<dbReference type="GO" id="GO:0022857">
    <property type="term" value="F:transmembrane transporter activity"/>
    <property type="evidence" value="ECO:0007669"/>
    <property type="project" value="InterPro"/>
</dbReference>
<dbReference type="InterPro" id="IPR036259">
    <property type="entry name" value="MFS_trans_sf"/>
</dbReference>
<name>A0A1D3DU53_9ACTN</name>
<feature type="transmembrane region" description="Helical" evidence="8">
    <location>
        <begin position="306"/>
        <end position="328"/>
    </location>
</feature>
<feature type="transmembrane region" description="Helical" evidence="8">
    <location>
        <begin position="275"/>
        <end position="300"/>
    </location>
</feature>
<comment type="caution">
    <text evidence="10">The sequence shown here is derived from an EMBL/GenBank/DDBJ whole genome shotgun (WGS) entry which is preliminary data.</text>
</comment>
<dbReference type="SUPFAM" id="SSF103473">
    <property type="entry name" value="MFS general substrate transporter"/>
    <property type="match status" value="1"/>
</dbReference>
<keyword evidence="7" id="KW-0046">Antibiotic resistance</keyword>
<protein>
    <submittedName>
        <fullName evidence="10">Multidrug transporter</fullName>
    </submittedName>
</protein>
<feature type="transmembrane region" description="Helical" evidence="8">
    <location>
        <begin position="340"/>
        <end position="360"/>
    </location>
</feature>
<dbReference type="CDD" id="cd17321">
    <property type="entry name" value="MFS_MMR_MDR_like"/>
    <property type="match status" value="1"/>
</dbReference>